<protein>
    <submittedName>
        <fullName evidence="2">Uncharacterized protein</fullName>
    </submittedName>
</protein>
<reference evidence="2 3" key="1">
    <citation type="submission" date="2019-03" db="EMBL/GenBank/DDBJ databases">
        <title>Genomic Encyclopedia of Type Strains, Phase IV (KMG-V): Genome sequencing to study the core and pangenomes of soil and plant-associated prokaryotes.</title>
        <authorList>
            <person name="Whitman W."/>
        </authorList>
    </citation>
    <scope>NUCLEOTIDE SEQUENCE [LARGE SCALE GENOMIC DNA]</scope>
    <source>
        <strain evidence="2 3">23C40</strain>
    </source>
</reference>
<evidence type="ECO:0000256" key="1">
    <source>
        <dbReference type="SAM" id="MobiDB-lite"/>
    </source>
</evidence>
<name>A0A4R2BN78_9HYPH</name>
<dbReference type="EMBL" id="SLVU01000012">
    <property type="protein sequence ID" value="TCN28626.1"/>
    <property type="molecule type" value="Genomic_DNA"/>
</dbReference>
<gene>
    <name evidence="2" type="ORF">EV184_1127</name>
</gene>
<comment type="caution">
    <text evidence="2">The sequence shown here is derived from an EMBL/GenBank/DDBJ whole genome shotgun (WGS) entry which is preliminary data.</text>
</comment>
<dbReference type="Proteomes" id="UP000295043">
    <property type="component" value="Unassembled WGS sequence"/>
</dbReference>
<evidence type="ECO:0000313" key="2">
    <source>
        <dbReference type="EMBL" id="TCN28626.1"/>
    </source>
</evidence>
<sequence length="213" mass="22778">MRQAFFCLRPALGKSRYQTPGGPEICLSALIPIRRRCWSGRHRSLEFLQQNIPLKFGQPFLFEQTLDLLRRTSPGGPMSRLDAGIGTQGWLAKRGQRTFGFGGLLQACGRAGIEEAIGQHPDMQCSREADGRSRSAGRCTGTAGTSVEDGGAVASAGGSCRPDKRNGPRRACHLPGFRFPVGCVSDTKTAGSAREPAVFAFVEGRGRSPAGKA</sequence>
<accession>A0A4R2BN78</accession>
<feature type="region of interest" description="Disordered" evidence="1">
    <location>
        <begin position="122"/>
        <end position="144"/>
    </location>
</feature>
<evidence type="ECO:0000313" key="3">
    <source>
        <dbReference type="Proteomes" id="UP000295043"/>
    </source>
</evidence>
<organism evidence="2 3">
    <name type="scientific">Sinorhizobium americanum</name>
    <dbReference type="NCBI Taxonomy" id="194963"/>
    <lineage>
        <taxon>Bacteria</taxon>
        <taxon>Pseudomonadati</taxon>
        <taxon>Pseudomonadota</taxon>
        <taxon>Alphaproteobacteria</taxon>
        <taxon>Hyphomicrobiales</taxon>
        <taxon>Rhizobiaceae</taxon>
        <taxon>Sinorhizobium/Ensifer group</taxon>
        <taxon>Sinorhizobium</taxon>
    </lineage>
</organism>
<proteinExistence type="predicted"/>
<dbReference type="AlphaFoldDB" id="A0A4R2BN78"/>